<reference evidence="2" key="1">
    <citation type="submission" date="2015-02" db="EMBL/GenBank/DDBJ databases">
        <title>A transcriptome of Wollemia nobilis - a relic of Gondwana.</title>
        <authorList>
            <person name="Chia J.Y."/>
            <person name="Leong Y.S."/>
            <person name="Abdul Karim S."/>
            <person name="Wan Azmi N."/>
            <person name="Hercus R."/>
            <person name="Croft L."/>
        </authorList>
    </citation>
    <scope>NUCLEOTIDE SEQUENCE</scope>
    <source>
        <strain evidence="2">MaeBrown</strain>
        <tissue evidence="2">Leaf</tissue>
    </source>
</reference>
<accession>A0A0C9QQW9</accession>
<dbReference type="InterPro" id="IPR009772">
    <property type="entry name" value="CDC123"/>
</dbReference>
<dbReference type="GO" id="GO:0005737">
    <property type="term" value="C:cytoplasm"/>
    <property type="evidence" value="ECO:0007669"/>
    <property type="project" value="TreeGrafter"/>
</dbReference>
<organism evidence="2">
    <name type="scientific">Wollemia nobilis</name>
    <dbReference type="NCBI Taxonomy" id="56998"/>
    <lineage>
        <taxon>Eukaryota</taxon>
        <taxon>Viridiplantae</taxon>
        <taxon>Streptophyta</taxon>
        <taxon>Embryophyta</taxon>
        <taxon>Tracheophyta</taxon>
        <taxon>Spermatophyta</taxon>
        <taxon>Pinopsida</taxon>
        <taxon>Pinidae</taxon>
        <taxon>Conifers II</taxon>
        <taxon>Araucariales</taxon>
        <taxon>Araucariaceae</taxon>
        <taxon>Wollemia</taxon>
    </lineage>
</organism>
<dbReference type="EMBL" id="GCHU01013465">
    <property type="protein sequence ID" value="JAG87095.1"/>
    <property type="molecule type" value="Transcribed_RNA"/>
</dbReference>
<dbReference type="PANTHER" id="PTHR15323:SF6">
    <property type="entry name" value="CELL DIVISION CYCLE PROTEIN 123 HOMOLOG"/>
    <property type="match status" value="1"/>
</dbReference>
<dbReference type="AlphaFoldDB" id="A0A0C9QQW9"/>
<sequence>MKQSEILACQIQEWYPSFNSVSLKTIVIPLPEPFIEYLLDDGGLFLPKTASDEDALPSRVKVTWPDLQAEDYHRWKEEDDEEEETAQNVAAFPNLEEAVRAAIQKLGGSAFPKMNWSAPKDAVWISTNGSLKCCLFGEIVLLLRASDSIVHDLCHAFESCEDKSSDRPSQFYLALRKWYDLRPEMEFRGFVKGGLLVGVSQREVTGFYPAMVENLEEFESAVFGFFTEHVSGKFGPPDYTFDCYVTRDGRVKLIDFNPWGAFTLPLLFTWDDLERNYWQAVNGLEELDVGSTGRLDGDLGLNFEELSLNSEGLGPDRMDLNWKLKERGHKLDFRVVERAGCVQPSLRASSGVPYDYIDTSPGSAWDEFLRRADEEIKKQASAPAAGG</sequence>
<comment type="similarity">
    <text evidence="1">Belongs to the CDC123 family.</text>
</comment>
<evidence type="ECO:0000256" key="1">
    <source>
        <dbReference type="ARBA" id="ARBA00011047"/>
    </source>
</evidence>
<protein>
    <submittedName>
        <fullName evidence="2">TSA: Wollemia nobilis Ref_Wollemi_Transcript_13542_1689 transcribed RNA sequence</fullName>
    </submittedName>
</protein>
<dbReference type="PANTHER" id="PTHR15323">
    <property type="entry name" value="D123 PROTEIN"/>
    <property type="match status" value="1"/>
</dbReference>
<dbReference type="Pfam" id="PF07065">
    <property type="entry name" value="D123"/>
    <property type="match status" value="1"/>
</dbReference>
<name>A0A0C9QQW9_9CONI</name>
<proteinExistence type="inferred from homology"/>
<evidence type="ECO:0000313" key="2">
    <source>
        <dbReference type="EMBL" id="JAG87095.1"/>
    </source>
</evidence>